<comment type="caution">
    <text evidence="1">The sequence shown here is derived from an EMBL/GenBank/DDBJ whole genome shotgun (WGS) entry which is preliminary data.</text>
</comment>
<sequence length="558" mass="60636">MADFYVDGNASDTGDGSLASPWNRLEQIELYDTNTGFAPGDRILFKRGTFVTSQNAKYVAVNGGTADSPIIFGTYYNDDGSDDETQLKPVIDCGNMNASDSWVEQSSQGLAGVWLGDYTGTVVNGLWEDLVWLPHAPSMDSITAGTWFWNHDSNPEYARDPAYADGIYYMPSDGADPSTHSLKRGNAKLSISYSDLQYVEYHNLDLRGGWTCLFMANGASSAENLYGLKSINCEYSESVEPLTFHFRNGFSVYENRAIGNIIHDTGHGITQQSNSAGPEPLVGAVNRDNVVYNINTDGKFNTYKINNILDQEAFELQNPVNCIVERNIIYDIGAVGTNYGTGVIWWPHPTGGAMDNNRINTNVLRRIHYSALILGAGVDAPNTGGNQAACNLIEETDSFGVRINTTSQNSYFANNTMVDCDTGIYAQAGCGEWQAVNNIVVSSGKTNTDFGSGSTVSADNNLYSGLNVFMHGGVSYDFGGWQAQTGNDGNSLFEDPLFVDPENGDYNLQKNSPCVGKGVKWWGNGPRPESLSGEPLPDADIDLGAYQSTWSPNHPVNL</sequence>
<reference evidence="1" key="1">
    <citation type="journal article" date="2020" name="mSystems">
        <title>Genome- and Community-Level Interaction Insights into Carbon Utilization and Element Cycling Functions of Hydrothermarchaeota in Hydrothermal Sediment.</title>
        <authorList>
            <person name="Zhou Z."/>
            <person name="Liu Y."/>
            <person name="Xu W."/>
            <person name="Pan J."/>
            <person name="Luo Z.H."/>
            <person name="Li M."/>
        </authorList>
    </citation>
    <scope>NUCLEOTIDE SEQUENCE [LARGE SCALE GENOMIC DNA]</scope>
    <source>
        <strain evidence="1">HyVt-505</strain>
    </source>
</reference>
<evidence type="ECO:0008006" key="2">
    <source>
        <dbReference type="Google" id="ProtNLM"/>
    </source>
</evidence>
<evidence type="ECO:0000313" key="1">
    <source>
        <dbReference type="EMBL" id="HHJ80411.1"/>
    </source>
</evidence>
<name>A0A832J5V1_9GAMM</name>
<dbReference type="InterPro" id="IPR011050">
    <property type="entry name" value="Pectin_lyase_fold/virulence"/>
</dbReference>
<dbReference type="AlphaFoldDB" id="A0A832J5V1"/>
<dbReference type="InterPro" id="IPR012334">
    <property type="entry name" value="Pectin_lyas_fold"/>
</dbReference>
<protein>
    <recommendedName>
        <fullName evidence="2">Right handed beta helix domain-containing protein</fullName>
    </recommendedName>
</protein>
<accession>A0A832J5V1</accession>
<dbReference type="EMBL" id="DRNF01000133">
    <property type="protein sequence ID" value="HHJ80411.1"/>
    <property type="molecule type" value="Genomic_DNA"/>
</dbReference>
<organism evidence="1">
    <name type="scientific">Candidatus Tenderia electrophaga</name>
    <dbReference type="NCBI Taxonomy" id="1748243"/>
    <lineage>
        <taxon>Bacteria</taxon>
        <taxon>Pseudomonadati</taxon>
        <taxon>Pseudomonadota</taxon>
        <taxon>Gammaproteobacteria</taxon>
        <taxon>Candidatus Tenderiales</taxon>
        <taxon>Candidatus Tenderiaceae</taxon>
        <taxon>Candidatus Tenderia</taxon>
    </lineage>
</organism>
<proteinExistence type="predicted"/>
<dbReference type="SUPFAM" id="SSF51126">
    <property type="entry name" value="Pectin lyase-like"/>
    <property type="match status" value="1"/>
</dbReference>
<gene>
    <name evidence="1" type="ORF">ENJ65_02125</name>
</gene>
<dbReference type="Gene3D" id="2.160.20.10">
    <property type="entry name" value="Single-stranded right-handed beta-helix, Pectin lyase-like"/>
    <property type="match status" value="2"/>
</dbReference>
<dbReference type="Proteomes" id="UP000885832">
    <property type="component" value="Unassembled WGS sequence"/>
</dbReference>